<dbReference type="AlphaFoldDB" id="A0A839S9X2"/>
<name>A0A839S9X2_9PSEU</name>
<protein>
    <submittedName>
        <fullName evidence="2">Uncharacterized protein</fullName>
    </submittedName>
</protein>
<gene>
    <name evidence="2" type="ORF">FHS23_004466</name>
</gene>
<sequence length="113" mass="12084">MKFETTIVIAGISGNRSTLLRDGHFVHAPLSCASVDRDRRRAGMSLDLCGLGVFDVRGGTASHAPAGDPALTAADLGNPVPRPERRRQLLPIQIQDTSRVPPGSCERRRLATG</sequence>
<evidence type="ECO:0000313" key="3">
    <source>
        <dbReference type="Proteomes" id="UP000550714"/>
    </source>
</evidence>
<dbReference type="Proteomes" id="UP000550714">
    <property type="component" value="Unassembled WGS sequence"/>
</dbReference>
<comment type="caution">
    <text evidence="2">The sequence shown here is derived from an EMBL/GenBank/DDBJ whole genome shotgun (WGS) entry which is preliminary data.</text>
</comment>
<dbReference type="EMBL" id="JACHWU010000009">
    <property type="protein sequence ID" value="MBB3053417.1"/>
    <property type="molecule type" value="Genomic_DNA"/>
</dbReference>
<proteinExistence type="predicted"/>
<evidence type="ECO:0000313" key="2">
    <source>
        <dbReference type="EMBL" id="MBB3053417.1"/>
    </source>
</evidence>
<keyword evidence="3" id="KW-1185">Reference proteome</keyword>
<organism evidence="2 3">
    <name type="scientific">Prauserella isguenensis</name>
    <dbReference type="NCBI Taxonomy" id="1470180"/>
    <lineage>
        <taxon>Bacteria</taxon>
        <taxon>Bacillati</taxon>
        <taxon>Actinomycetota</taxon>
        <taxon>Actinomycetes</taxon>
        <taxon>Pseudonocardiales</taxon>
        <taxon>Pseudonocardiaceae</taxon>
        <taxon>Prauserella</taxon>
    </lineage>
</organism>
<reference evidence="2 3" key="1">
    <citation type="submission" date="2020-08" db="EMBL/GenBank/DDBJ databases">
        <title>Genomic Encyclopedia of Type Strains, Phase III (KMG-III): the genomes of soil and plant-associated and newly described type strains.</title>
        <authorList>
            <person name="Whitman W."/>
        </authorList>
    </citation>
    <scope>NUCLEOTIDE SEQUENCE [LARGE SCALE GENOMIC DNA]</scope>
    <source>
        <strain evidence="2 3">CECT 8577</strain>
    </source>
</reference>
<feature type="region of interest" description="Disordered" evidence="1">
    <location>
        <begin position="62"/>
        <end position="113"/>
    </location>
</feature>
<accession>A0A839S9X2</accession>
<evidence type="ECO:0000256" key="1">
    <source>
        <dbReference type="SAM" id="MobiDB-lite"/>
    </source>
</evidence>